<feature type="domain" description="FYVE-type" evidence="6">
    <location>
        <begin position="268"/>
        <end position="325"/>
    </location>
</feature>
<organism evidence="7 8">
    <name type="scientific">Aphanomyces euteiches</name>
    <dbReference type="NCBI Taxonomy" id="100861"/>
    <lineage>
        <taxon>Eukaryota</taxon>
        <taxon>Sar</taxon>
        <taxon>Stramenopiles</taxon>
        <taxon>Oomycota</taxon>
        <taxon>Saprolegniomycetes</taxon>
        <taxon>Saprolegniales</taxon>
        <taxon>Verrucalvaceae</taxon>
        <taxon>Aphanomyces</taxon>
    </lineage>
</organism>
<evidence type="ECO:0000256" key="2">
    <source>
        <dbReference type="ARBA" id="ARBA00022771"/>
    </source>
</evidence>
<evidence type="ECO:0000256" key="4">
    <source>
        <dbReference type="PROSITE-ProRule" id="PRU00091"/>
    </source>
</evidence>
<dbReference type="AlphaFoldDB" id="A0A6G0W8G3"/>
<dbReference type="InterPro" id="IPR017455">
    <property type="entry name" value="Znf_FYVE-rel"/>
</dbReference>
<name>A0A6G0W8G3_9STRA</name>
<dbReference type="Proteomes" id="UP000481153">
    <property type="component" value="Unassembled WGS sequence"/>
</dbReference>
<accession>A0A6G0W8G3</accession>
<dbReference type="PANTHER" id="PTHR13510">
    <property type="entry name" value="FYVE-FINGER-CONTAINING RAB5 EFFECTOR PROTEIN RABENOSYN-5-RELATED"/>
    <property type="match status" value="1"/>
</dbReference>
<dbReference type="SUPFAM" id="SSF55961">
    <property type="entry name" value="Bet v1-like"/>
    <property type="match status" value="1"/>
</dbReference>
<evidence type="ECO:0000313" key="8">
    <source>
        <dbReference type="Proteomes" id="UP000481153"/>
    </source>
</evidence>
<dbReference type="SUPFAM" id="SSF57903">
    <property type="entry name" value="FYVE/PHD zinc finger"/>
    <property type="match status" value="1"/>
</dbReference>
<dbReference type="Gene3D" id="3.30.40.10">
    <property type="entry name" value="Zinc/RING finger domain, C3HC4 (zinc finger)"/>
    <property type="match status" value="1"/>
</dbReference>
<dbReference type="GO" id="GO:0008270">
    <property type="term" value="F:zinc ion binding"/>
    <property type="evidence" value="ECO:0007669"/>
    <property type="project" value="UniProtKB-KW"/>
</dbReference>
<sequence>MATHRKLKLPLPRGFFSCPPLCPEARNEYIHQGQQALFELVERTRLRGGPIEWTFDRESHGVSVYRGVDPVKGDMLYLRTTQVQASLKEAAQLFGAGTNGRDYCATYGKDQTLDIASLYTLANPTPEHPHNTILIKWVAINLKVAKRDFCYIEYQDDFTVDNVQGFGRCFRSIELPTVCPNFEKLLGLVRGHIVLSGEVFFKSNRSGYLTFCQVYQNDMKTNFATEAILQWYSRIALLKKVSNVETHLRQERINHSFHILPIDQLVPRPSRSKCYVCTHRFTPLSKKENCRQCGEVVCRSCSQVWHIPQMPIPLRVCTICTSSDDARSTLDSSDTYEGESPFDPPWLEDDVGRPSPAIQVLLESGRCISFGRHQETTPQCQDTIQDGTEYGSSIAELDMEYLKASASKQQLRELYRQLRELNLDDLEAASDAATVADANDVAIDFSD</sequence>
<dbReference type="InterPro" id="IPR052727">
    <property type="entry name" value="Rab4/Rab5_effector"/>
</dbReference>
<dbReference type="InterPro" id="IPR000306">
    <property type="entry name" value="Znf_FYVE"/>
</dbReference>
<comment type="caution">
    <text evidence="7">The sequence shown here is derived from an EMBL/GenBank/DDBJ whole genome shotgun (WGS) entry which is preliminary data.</text>
</comment>
<dbReference type="EMBL" id="VJMJ01000301">
    <property type="protein sequence ID" value="KAF0723583.1"/>
    <property type="molecule type" value="Genomic_DNA"/>
</dbReference>
<dbReference type="PANTHER" id="PTHR13510:SF44">
    <property type="entry name" value="RABENOSYN-5"/>
    <property type="match status" value="1"/>
</dbReference>
<keyword evidence="1" id="KW-0479">Metal-binding</keyword>
<evidence type="ECO:0000256" key="5">
    <source>
        <dbReference type="SAM" id="MobiDB-lite"/>
    </source>
</evidence>
<evidence type="ECO:0000259" key="6">
    <source>
        <dbReference type="PROSITE" id="PS50178"/>
    </source>
</evidence>
<keyword evidence="8" id="KW-1185">Reference proteome</keyword>
<reference evidence="7 8" key="1">
    <citation type="submission" date="2019-07" db="EMBL/GenBank/DDBJ databases">
        <title>Genomics analysis of Aphanomyces spp. identifies a new class of oomycete effector associated with host adaptation.</title>
        <authorList>
            <person name="Gaulin E."/>
        </authorList>
    </citation>
    <scope>NUCLEOTIDE SEQUENCE [LARGE SCALE GENOMIC DNA]</scope>
    <source>
        <strain evidence="7 8">ATCC 201684</strain>
    </source>
</reference>
<dbReference type="Pfam" id="PF01363">
    <property type="entry name" value="FYVE"/>
    <property type="match status" value="1"/>
</dbReference>
<dbReference type="InterPro" id="IPR011011">
    <property type="entry name" value="Znf_FYVE_PHD"/>
</dbReference>
<dbReference type="InterPro" id="IPR023393">
    <property type="entry name" value="START-like_dom_sf"/>
</dbReference>
<dbReference type="VEuPathDB" id="FungiDB:AeMF1_003058"/>
<dbReference type="PROSITE" id="PS50178">
    <property type="entry name" value="ZF_FYVE"/>
    <property type="match status" value="1"/>
</dbReference>
<keyword evidence="3" id="KW-0862">Zinc</keyword>
<evidence type="ECO:0000313" key="7">
    <source>
        <dbReference type="EMBL" id="KAF0723583.1"/>
    </source>
</evidence>
<protein>
    <recommendedName>
        <fullName evidence="6">FYVE-type domain-containing protein</fullName>
    </recommendedName>
</protein>
<dbReference type="Gene3D" id="3.30.530.20">
    <property type="match status" value="1"/>
</dbReference>
<proteinExistence type="predicted"/>
<evidence type="ECO:0000256" key="3">
    <source>
        <dbReference type="ARBA" id="ARBA00022833"/>
    </source>
</evidence>
<gene>
    <name evidence="7" type="ORF">Ae201684_017550</name>
</gene>
<keyword evidence="2 4" id="KW-0863">Zinc-finger</keyword>
<dbReference type="InterPro" id="IPR013083">
    <property type="entry name" value="Znf_RING/FYVE/PHD"/>
</dbReference>
<feature type="region of interest" description="Disordered" evidence="5">
    <location>
        <begin position="330"/>
        <end position="349"/>
    </location>
</feature>
<evidence type="ECO:0000256" key="1">
    <source>
        <dbReference type="ARBA" id="ARBA00022723"/>
    </source>
</evidence>
<dbReference type="SMART" id="SM00064">
    <property type="entry name" value="FYVE"/>
    <property type="match status" value="1"/>
</dbReference>